<dbReference type="AlphaFoldDB" id="A0A1D1W8U7"/>
<keyword evidence="2" id="KW-1133">Transmembrane helix</keyword>
<evidence type="ECO:0000313" key="3">
    <source>
        <dbReference type="EMBL" id="GAV09785.1"/>
    </source>
</evidence>
<sequence length="205" mass="22874">MEVIQSADETDGSDKFSSSSDEEMEEIPQRCCDGKKWTALAEVALAILLIVLEIVNVAILNPFFRQFCPGIWMGIIFLATGGLSLAYFKLEHVQNKRLSIIGPPPTHSHTQIFRMIFLIINSLSLSLCIAMIAVLGVAIDALRKEEKVPIDSAYSMLLVMMAIYVLIFLTTVLGFVFLSRYRSPEMKVVPQRDITVVCEEAELTV</sequence>
<evidence type="ECO:0000313" key="4">
    <source>
        <dbReference type="Proteomes" id="UP000186922"/>
    </source>
</evidence>
<dbReference type="Proteomes" id="UP000186922">
    <property type="component" value="Unassembled WGS sequence"/>
</dbReference>
<evidence type="ECO:0000256" key="2">
    <source>
        <dbReference type="SAM" id="Phobius"/>
    </source>
</evidence>
<reference evidence="3 4" key="1">
    <citation type="journal article" date="2016" name="Nat. Commun.">
        <title>Extremotolerant tardigrade genome and improved radiotolerance of human cultured cells by tardigrade-unique protein.</title>
        <authorList>
            <person name="Hashimoto T."/>
            <person name="Horikawa D.D."/>
            <person name="Saito Y."/>
            <person name="Kuwahara H."/>
            <person name="Kozuka-Hata H."/>
            <person name="Shin-I T."/>
            <person name="Minakuchi Y."/>
            <person name="Ohishi K."/>
            <person name="Motoyama A."/>
            <person name="Aizu T."/>
            <person name="Enomoto A."/>
            <person name="Kondo K."/>
            <person name="Tanaka S."/>
            <person name="Hara Y."/>
            <person name="Koshikawa S."/>
            <person name="Sagara H."/>
            <person name="Miura T."/>
            <person name="Yokobori S."/>
            <person name="Miyagawa K."/>
            <person name="Suzuki Y."/>
            <person name="Kubo T."/>
            <person name="Oyama M."/>
            <person name="Kohara Y."/>
            <person name="Fujiyama A."/>
            <person name="Arakawa K."/>
            <person name="Katayama T."/>
            <person name="Toyoda A."/>
            <person name="Kunieda T."/>
        </authorList>
    </citation>
    <scope>NUCLEOTIDE SEQUENCE [LARGE SCALE GENOMIC DNA]</scope>
    <source>
        <strain evidence="3 4">YOKOZUNA-1</strain>
    </source>
</reference>
<accession>A0A1D1W8U7</accession>
<dbReference type="EMBL" id="BDGG01000027">
    <property type="protein sequence ID" value="GAV09785.1"/>
    <property type="molecule type" value="Genomic_DNA"/>
</dbReference>
<evidence type="ECO:0008006" key="5">
    <source>
        <dbReference type="Google" id="ProtNLM"/>
    </source>
</evidence>
<name>A0A1D1W8U7_RAMVA</name>
<feature type="transmembrane region" description="Helical" evidence="2">
    <location>
        <begin position="70"/>
        <end position="88"/>
    </location>
</feature>
<organism evidence="3 4">
    <name type="scientific">Ramazzottius varieornatus</name>
    <name type="common">Water bear</name>
    <name type="synonym">Tardigrade</name>
    <dbReference type="NCBI Taxonomy" id="947166"/>
    <lineage>
        <taxon>Eukaryota</taxon>
        <taxon>Metazoa</taxon>
        <taxon>Ecdysozoa</taxon>
        <taxon>Tardigrada</taxon>
        <taxon>Eutardigrada</taxon>
        <taxon>Parachela</taxon>
        <taxon>Hypsibioidea</taxon>
        <taxon>Ramazzottiidae</taxon>
        <taxon>Ramazzottius</taxon>
    </lineage>
</organism>
<protein>
    <recommendedName>
        <fullName evidence="5">MARVEL domain-containing protein</fullName>
    </recommendedName>
</protein>
<comment type="caution">
    <text evidence="3">The sequence shown here is derived from an EMBL/GenBank/DDBJ whole genome shotgun (WGS) entry which is preliminary data.</text>
</comment>
<keyword evidence="2" id="KW-0812">Transmembrane</keyword>
<evidence type="ECO:0000256" key="1">
    <source>
        <dbReference type="SAM" id="MobiDB-lite"/>
    </source>
</evidence>
<keyword evidence="2" id="KW-0472">Membrane</keyword>
<proteinExistence type="predicted"/>
<feature type="region of interest" description="Disordered" evidence="1">
    <location>
        <begin position="1"/>
        <end position="25"/>
    </location>
</feature>
<gene>
    <name evidence="3" type="primary">RvY_19269-1</name>
    <name evidence="3" type="synonym">RvY_19269.1</name>
    <name evidence="3" type="ORF">RvY_19269</name>
</gene>
<feature type="transmembrane region" description="Helical" evidence="2">
    <location>
        <begin position="154"/>
        <end position="178"/>
    </location>
</feature>
<feature type="transmembrane region" description="Helical" evidence="2">
    <location>
        <begin position="116"/>
        <end position="142"/>
    </location>
</feature>
<feature type="transmembrane region" description="Helical" evidence="2">
    <location>
        <begin position="43"/>
        <end position="64"/>
    </location>
</feature>
<keyword evidence="4" id="KW-1185">Reference proteome</keyword>